<evidence type="ECO:0000313" key="1">
    <source>
        <dbReference type="EMBL" id="SMC88170.1"/>
    </source>
</evidence>
<sequence length="85" mass="9489">MKGRKSGAVAMFIGLFLIVVFFTGMAVDNNPRALMRNDGYDRALELFGVFCAGIWLPAGIIGFPLFLISLVISLVREHREKSREQ</sequence>
<proteinExistence type="predicted"/>
<dbReference type="EMBL" id="FWXZ01000008">
    <property type="protein sequence ID" value="SMC88170.1"/>
    <property type="molecule type" value="Genomic_DNA"/>
</dbReference>
<protein>
    <submittedName>
        <fullName evidence="1">Uncharacterized protein</fullName>
    </submittedName>
</protein>
<accession>A0AC61PPW6</accession>
<keyword evidence="2" id="KW-1185">Reference proteome</keyword>
<evidence type="ECO:0000313" key="2">
    <source>
        <dbReference type="Proteomes" id="UP000192328"/>
    </source>
</evidence>
<gene>
    <name evidence="1" type="ORF">SAMN06297397_2934</name>
</gene>
<name>A0AC61PPW6_9FIRM</name>
<comment type="caution">
    <text evidence="1">The sequence shown here is derived from an EMBL/GenBank/DDBJ whole genome shotgun (WGS) entry which is preliminary data.</text>
</comment>
<reference evidence="1" key="1">
    <citation type="submission" date="2017-04" db="EMBL/GenBank/DDBJ databases">
        <authorList>
            <person name="Varghese N."/>
            <person name="Submissions S."/>
        </authorList>
    </citation>
    <scope>NUCLEOTIDE SEQUENCE</scope>
    <source>
        <strain evidence="1">WTE2008</strain>
    </source>
</reference>
<dbReference type="Proteomes" id="UP000192328">
    <property type="component" value="Unassembled WGS sequence"/>
</dbReference>
<organism evidence="1 2">
    <name type="scientific">Aristaeella lactis</name>
    <dbReference type="NCBI Taxonomy" id="3046383"/>
    <lineage>
        <taxon>Bacteria</taxon>
        <taxon>Bacillati</taxon>
        <taxon>Bacillota</taxon>
        <taxon>Clostridia</taxon>
        <taxon>Eubacteriales</taxon>
        <taxon>Aristaeellaceae</taxon>
        <taxon>Aristaeella</taxon>
    </lineage>
</organism>